<evidence type="ECO:0000313" key="13">
    <source>
        <dbReference type="Proteomes" id="UP001497497"/>
    </source>
</evidence>
<evidence type="ECO:0000256" key="3">
    <source>
        <dbReference type="ARBA" id="ARBA00006678"/>
    </source>
</evidence>
<evidence type="ECO:0000256" key="2">
    <source>
        <dbReference type="ARBA" id="ARBA00004604"/>
    </source>
</evidence>
<evidence type="ECO:0000313" key="12">
    <source>
        <dbReference type="EMBL" id="CAL1526022.1"/>
    </source>
</evidence>
<protein>
    <recommendedName>
        <fullName evidence="9">Ribosomal RNA-processing protein 43</fullName>
    </recommendedName>
</protein>
<dbReference type="GO" id="GO:0071028">
    <property type="term" value="P:nuclear mRNA surveillance"/>
    <property type="evidence" value="ECO:0007669"/>
    <property type="project" value="TreeGrafter"/>
</dbReference>
<dbReference type="GO" id="GO:0035925">
    <property type="term" value="F:mRNA 3'-UTR AU-rich region binding"/>
    <property type="evidence" value="ECO:0007669"/>
    <property type="project" value="TreeGrafter"/>
</dbReference>
<dbReference type="GO" id="GO:0000176">
    <property type="term" value="C:nuclear exosome (RNase complex)"/>
    <property type="evidence" value="ECO:0007669"/>
    <property type="project" value="TreeGrafter"/>
</dbReference>
<organism evidence="12 13">
    <name type="scientific">Lymnaea stagnalis</name>
    <name type="common">Great pond snail</name>
    <name type="synonym">Helix stagnalis</name>
    <dbReference type="NCBI Taxonomy" id="6523"/>
    <lineage>
        <taxon>Eukaryota</taxon>
        <taxon>Metazoa</taxon>
        <taxon>Spiralia</taxon>
        <taxon>Lophotrochozoa</taxon>
        <taxon>Mollusca</taxon>
        <taxon>Gastropoda</taxon>
        <taxon>Heterobranchia</taxon>
        <taxon>Euthyneura</taxon>
        <taxon>Panpulmonata</taxon>
        <taxon>Hygrophila</taxon>
        <taxon>Lymnaeoidea</taxon>
        <taxon>Lymnaeidae</taxon>
        <taxon>Lymnaea</taxon>
    </lineage>
</organism>
<accession>A0AAV2H0E2</accession>
<dbReference type="Gene3D" id="3.30.230.70">
    <property type="entry name" value="GHMP Kinase, N-terminal domain"/>
    <property type="match status" value="1"/>
</dbReference>
<evidence type="ECO:0000256" key="7">
    <source>
        <dbReference type="ARBA" id="ARBA00022884"/>
    </source>
</evidence>
<dbReference type="PANTHER" id="PTHR11097:SF9">
    <property type="entry name" value="EXOSOME COMPLEX COMPONENT RRP43"/>
    <property type="match status" value="1"/>
</dbReference>
<dbReference type="InterPro" id="IPR033196">
    <property type="entry name" value="Rrp43"/>
</dbReference>
<dbReference type="EMBL" id="CAXITT010000001">
    <property type="protein sequence ID" value="CAL1526022.1"/>
    <property type="molecule type" value="Genomic_DNA"/>
</dbReference>
<dbReference type="GO" id="GO:0071038">
    <property type="term" value="P:TRAMP-dependent tRNA surveillance pathway"/>
    <property type="evidence" value="ECO:0007669"/>
    <property type="project" value="TreeGrafter"/>
</dbReference>
<comment type="caution">
    <text evidence="12">The sequence shown here is derived from an EMBL/GenBank/DDBJ whole genome shotgun (WGS) entry which is preliminary data.</text>
</comment>
<gene>
    <name evidence="12" type="ORF">GSLYS_00000199001</name>
</gene>
<dbReference type="AlphaFoldDB" id="A0AAV2H0E2"/>
<dbReference type="GO" id="GO:0005730">
    <property type="term" value="C:nucleolus"/>
    <property type="evidence" value="ECO:0007669"/>
    <property type="project" value="UniProtKB-SubCell"/>
</dbReference>
<dbReference type="PANTHER" id="PTHR11097">
    <property type="entry name" value="EXOSOME COMPLEX EXONUCLEASE RIBOSOMAL RNA PROCESSING PROTEIN"/>
    <property type="match status" value="1"/>
</dbReference>
<feature type="domain" description="Exoribonuclease phosphorolytic" evidence="10">
    <location>
        <begin position="31"/>
        <end position="165"/>
    </location>
</feature>
<evidence type="ECO:0000256" key="5">
    <source>
        <dbReference type="ARBA" id="ARBA00022552"/>
    </source>
</evidence>
<dbReference type="FunFam" id="3.30.230.70:FF:000017">
    <property type="entry name" value="Exosome complex component Rrp42"/>
    <property type="match status" value="1"/>
</dbReference>
<comment type="subcellular location">
    <subcellularLocation>
        <location evidence="1">Cytoplasm</location>
    </subcellularLocation>
    <subcellularLocation>
        <location evidence="2">Nucleus</location>
        <location evidence="2">Nucleolus</location>
    </subcellularLocation>
</comment>
<dbReference type="GO" id="GO:0000467">
    <property type="term" value="P:exonucleolytic trimming to generate mature 3'-end of 5.8S rRNA from tricistronic rRNA transcript (SSU-rRNA, 5.8S rRNA, LSU-rRNA)"/>
    <property type="evidence" value="ECO:0007669"/>
    <property type="project" value="TreeGrafter"/>
</dbReference>
<dbReference type="SUPFAM" id="SSF54211">
    <property type="entry name" value="Ribosomal protein S5 domain 2-like"/>
    <property type="match status" value="1"/>
</dbReference>
<evidence type="ECO:0000256" key="8">
    <source>
        <dbReference type="ARBA" id="ARBA00023242"/>
    </source>
</evidence>
<reference evidence="12 13" key="1">
    <citation type="submission" date="2024-04" db="EMBL/GenBank/DDBJ databases">
        <authorList>
            <consortium name="Genoscope - CEA"/>
            <person name="William W."/>
        </authorList>
    </citation>
    <scope>NUCLEOTIDE SEQUENCE [LARGE SCALE GENOMIC DNA]</scope>
</reference>
<dbReference type="InterPro" id="IPR036345">
    <property type="entry name" value="ExoRNase_PH_dom2_sf"/>
</dbReference>
<evidence type="ECO:0000256" key="1">
    <source>
        <dbReference type="ARBA" id="ARBA00004496"/>
    </source>
</evidence>
<dbReference type="SUPFAM" id="SSF55666">
    <property type="entry name" value="Ribonuclease PH domain 2-like"/>
    <property type="match status" value="1"/>
</dbReference>
<keyword evidence="7" id="KW-0694">RNA-binding</keyword>
<keyword evidence="6" id="KW-0271">Exosome</keyword>
<dbReference type="GO" id="GO:0034473">
    <property type="term" value="P:U1 snRNA 3'-end processing"/>
    <property type="evidence" value="ECO:0007669"/>
    <property type="project" value="TreeGrafter"/>
</dbReference>
<dbReference type="Proteomes" id="UP001497497">
    <property type="component" value="Unassembled WGS sequence"/>
</dbReference>
<keyword evidence="8" id="KW-0539">Nucleus</keyword>
<evidence type="ECO:0000256" key="4">
    <source>
        <dbReference type="ARBA" id="ARBA00022490"/>
    </source>
</evidence>
<dbReference type="Pfam" id="PF01138">
    <property type="entry name" value="RNase_PH"/>
    <property type="match status" value="1"/>
</dbReference>
<sequence>MADQYRIAQPKDYYRQFLEKDVRPDNRGLGEYRATVMNIGCVSTAEGSSLVKIGNTTVMCGIKAEVAEPGVDGKNGYLVPNVELSPLCSANFRPGPPGELAQVLSQNMADLIADSQCVKLENLCVCPGKLVWVLHIDLVCLDYDGNLMDACTLAMMSALKSTSLPVVTVDEESGEIKTDPSSRTLLPVSCCPVSTTLIVFDNKLLLVDPTSEEESLATGAVTVVTEGKNVCSIYKPGGTPLTDKQIRDCIERGFIRGKEARSLIEETLCSVDR</sequence>
<dbReference type="InterPro" id="IPR001247">
    <property type="entry name" value="ExoRNase_PH_dom1"/>
</dbReference>
<dbReference type="InterPro" id="IPR050590">
    <property type="entry name" value="Exosome_comp_Rrp42_subfam"/>
</dbReference>
<keyword evidence="4" id="KW-0963">Cytoplasm</keyword>
<comment type="similarity">
    <text evidence="3">Belongs to the RNase PH family.</text>
</comment>
<dbReference type="CDD" id="cd11369">
    <property type="entry name" value="RNase_PH_RRP43"/>
    <property type="match status" value="1"/>
</dbReference>
<evidence type="ECO:0000259" key="10">
    <source>
        <dbReference type="Pfam" id="PF01138"/>
    </source>
</evidence>
<dbReference type="InterPro" id="IPR020568">
    <property type="entry name" value="Ribosomal_Su5_D2-typ_SF"/>
</dbReference>
<evidence type="ECO:0000256" key="6">
    <source>
        <dbReference type="ARBA" id="ARBA00022835"/>
    </source>
</evidence>
<feature type="domain" description="Exoribonuclease phosphorolytic" evidence="11">
    <location>
        <begin position="192"/>
        <end position="254"/>
    </location>
</feature>
<dbReference type="InterPro" id="IPR027408">
    <property type="entry name" value="PNPase/RNase_PH_dom_sf"/>
</dbReference>
<dbReference type="GO" id="GO:0034475">
    <property type="term" value="P:U4 snRNA 3'-end processing"/>
    <property type="evidence" value="ECO:0007669"/>
    <property type="project" value="TreeGrafter"/>
</dbReference>
<dbReference type="GO" id="GO:0071035">
    <property type="term" value="P:nuclear polyadenylation-dependent rRNA catabolic process"/>
    <property type="evidence" value="ECO:0007669"/>
    <property type="project" value="TreeGrafter"/>
</dbReference>
<evidence type="ECO:0000259" key="11">
    <source>
        <dbReference type="Pfam" id="PF03725"/>
    </source>
</evidence>
<dbReference type="GO" id="GO:0016075">
    <property type="term" value="P:rRNA catabolic process"/>
    <property type="evidence" value="ECO:0007669"/>
    <property type="project" value="TreeGrafter"/>
</dbReference>
<evidence type="ECO:0000256" key="9">
    <source>
        <dbReference type="ARBA" id="ARBA00030617"/>
    </source>
</evidence>
<dbReference type="InterPro" id="IPR015847">
    <property type="entry name" value="ExoRNase_PH_dom2"/>
</dbReference>
<keyword evidence="13" id="KW-1185">Reference proteome</keyword>
<dbReference type="GO" id="GO:0034476">
    <property type="term" value="P:U5 snRNA 3'-end processing"/>
    <property type="evidence" value="ECO:0007669"/>
    <property type="project" value="TreeGrafter"/>
</dbReference>
<dbReference type="GO" id="GO:0000177">
    <property type="term" value="C:cytoplasmic exosome (RNase complex)"/>
    <property type="evidence" value="ECO:0007669"/>
    <property type="project" value="TreeGrafter"/>
</dbReference>
<name>A0AAV2H0E2_LYMST</name>
<dbReference type="Pfam" id="PF03725">
    <property type="entry name" value="RNase_PH_C"/>
    <property type="match status" value="1"/>
</dbReference>
<proteinExistence type="inferred from homology"/>
<keyword evidence="5" id="KW-0698">rRNA processing</keyword>